<name>A0A9D2BXT0_9FIRM</name>
<dbReference type="EMBL" id="DXDX01000028">
    <property type="protein sequence ID" value="HIY20507.1"/>
    <property type="molecule type" value="Genomic_DNA"/>
</dbReference>
<dbReference type="PIRSF" id="PIRSF027386">
    <property type="entry name" value="UCP027386_ABC_sbc_TM0202"/>
    <property type="match status" value="1"/>
</dbReference>
<evidence type="ECO:0000256" key="2">
    <source>
        <dbReference type="SAM" id="SignalP"/>
    </source>
</evidence>
<keyword evidence="2" id="KW-0732">Signal</keyword>
<feature type="domain" description="SsuA/THI5-like" evidence="3">
    <location>
        <begin position="125"/>
        <end position="281"/>
    </location>
</feature>
<dbReference type="Proteomes" id="UP000823868">
    <property type="component" value="Unassembled WGS sequence"/>
</dbReference>
<protein>
    <submittedName>
        <fullName evidence="4">ABC transporter substrate-binding protein</fullName>
    </submittedName>
</protein>
<dbReference type="Pfam" id="PF09084">
    <property type="entry name" value="NMT1"/>
    <property type="match status" value="1"/>
</dbReference>
<feature type="compositionally biased region" description="Low complexity" evidence="1">
    <location>
        <begin position="26"/>
        <end position="50"/>
    </location>
</feature>
<proteinExistence type="predicted"/>
<evidence type="ECO:0000256" key="1">
    <source>
        <dbReference type="SAM" id="MobiDB-lite"/>
    </source>
</evidence>
<dbReference type="SUPFAM" id="SSF53850">
    <property type="entry name" value="Periplasmic binding protein-like II"/>
    <property type="match status" value="1"/>
</dbReference>
<feature type="chain" id="PRO_5038637139" evidence="2">
    <location>
        <begin position="22"/>
        <end position="345"/>
    </location>
</feature>
<dbReference type="PANTHER" id="PTHR30024:SF46">
    <property type="entry name" value="ABC TRANSPORTER, SUBSTRATE-BINDING LIPOPROTEIN"/>
    <property type="match status" value="1"/>
</dbReference>
<evidence type="ECO:0000313" key="4">
    <source>
        <dbReference type="EMBL" id="HIY20507.1"/>
    </source>
</evidence>
<dbReference type="InterPro" id="IPR027024">
    <property type="entry name" value="UCP027386_ABC_sbc_TM0202"/>
</dbReference>
<comment type="caution">
    <text evidence="4">The sequence shown here is derived from an EMBL/GenBank/DDBJ whole genome shotgun (WGS) entry which is preliminary data.</text>
</comment>
<organism evidence="4 5">
    <name type="scientific">Candidatus Flavonifractor merdigallinarum</name>
    <dbReference type="NCBI Taxonomy" id="2838589"/>
    <lineage>
        <taxon>Bacteria</taxon>
        <taxon>Bacillati</taxon>
        <taxon>Bacillota</taxon>
        <taxon>Clostridia</taxon>
        <taxon>Eubacteriales</taxon>
        <taxon>Oscillospiraceae</taxon>
        <taxon>Flavonifractor</taxon>
    </lineage>
</organism>
<dbReference type="AlphaFoldDB" id="A0A9D2BXT0"/>
<evidence type="ECO:0000313" key="5">
    <source>
        <dbReference type="Proteomes" id="UP000823868"/>
    </source>
</evidence>
<evidence type="ECO:0000259" key="3">
    <source>
        <dbReference type="Pfam" id="PF09084"/>
    </source>
</evidence>
<feature type="region of interest" description="Disordered" evidence="1">
    <location>
        <begin position="26"/>
        <end position="51"/>
    </location>
</feature>
<dbReference type="InterPro" id="IPR015168">
    <property type="entry name" value="SsuA/THI5"/>
</dbReference>
<reference evidence="4" key="2">
    <citation type="submission" date="2021-04" db="EMBL/GenBank/DDBJ databases">
        <authorList>
            <person name="Gilroy R."/>
        </authorList>
    </citation>
    <scope>NUCLEOTIDE SEQUENCE</scope>
    <source>
        <strain evidence="4">ChiBcec16_6824</strain>
    </source>
</reference>
<accession>A0A9D2BXT0</accession>
<gene>
    <name evidence="4" type="ORF">H9841_01225</name>
</gene>
<dbReference type="PROSITE" id="PS51257">
    <property type="entry name" value="PROKAR_LIPOPROTEIN"/>
    <property type="match status" value="1"/>
</dbReference>
<feature type="signal peptide" evidence="2">
    <location>
        <begin position="1"/>
        <end position="21"/>
    </location>
</feature>
<dbReference type="Gene3D" id="3.40.190.10">
    <property type="entry name" value="Periplasmic binding protein-like II"/>
    <property type="match status" value="2"/>
</dbReference>
<sequence>MKRQRWLSLFLAAALSVGLLAGCGAPAEPTSTPEAASPAPSASEPSETSAQRTKVNLAMLNGPTGMGAAKLIADAAAGTTLNDYNVQVASQPTDLTAKLNTGEVDIAALPTNVAASYYNKTGSIQMLALNTLGVLYLLENGTSVNTLADLKGQTLYATGQGANPEYVLDYLLTLNGVDPDTEVDIQWKTSEEVQALMVSGEAKLAMLPVPAATGVLMQNSDVRAAIDFNTAWDEAGAEGTFTMGCVVVRNEFLEENPQAVEDFLTEYAASIEYVRDNPEEAAPLVVEAGIVPKEPIALAAIPQANLVCITGSDMLSIRDYYTVLYNANPDSIGGANPDDAFYYLP</sequence>
<reference evidence="4" key="1">
    <citation type="journal article" date="2021" name="PeerJ">
        <title>Extensive microbial diversity within the chicken gut microbiome revealed by metagenomics and culture.</title>
        <authorList>
            <person name="Gilroy R."/>
            <person name="Ravi A."/>
            <person name="Getino M."/>
            <person name="Pursley I."/>
            <person name="Horton D.L."/>
            <person name="Alikhan N.F."/>
            <person name="Baker D."/>
            <person name="Gharbi K."/>
            <person name="Hall N."/>
            <person name="Watson M."/>
            <person name="Adriaenssens E.M."/>
            <person name="Foster-Nyarko E."/>
            <person name="Jarju S."/>
            <person name="Secka A."/>
            <person name="Antonio M."/>
            <person name="Oren A."/>
            <person name="Chaudhuri R.R."/>
            <person name="La Ragione R."/>
            <person name="Hildebrand F."/>
            <person name="Pallen M.J."/>
        </authorList>
    </citation>
    <scope>NUCLEOTIDE SEQUENCE</scope>
    <source>
        <strain evidence="4">ChiBcec16_6824</strain>
    </source>
</reference>
<dbReference type="PANTHER" id="PTHR30024">
    <property type="entry name" value="ALIPHATIC SULFONATES-BINDING PROTEIN-RELATED"/>
    <property type="match status" value="1"/>
</dbReference>